<sequence length="59" mass="6932">MQKIRGRYHPFVKDGRVSYERGGEAYEINPLNGDPLVRENSRKVMGKYILFRERGFWGG</sequence>
<gene>
    <name evidence="1" type="ORF">NB640_02575</name>
</gene>
<dbReference type="AlphaFoldDB" id="A0A9E9M0E5"/>
<dbReference type="Proteomes" id="UP001156215">
    <property type="component" value="Chromosome"/>
</dbReference>
<dbReference type="EMBL" id="CP098242">
    <property type="protein sequence ID" value="WAW10563.1"/>
    <property type="molecule type" value="Genomic_DNA"/>
</dbReference>
<protein>
    <submittedName>
        <fullName evidence="1">Uncharacterized protein</fullName>
    </submittedName>
</protein>
<dbReference type="RefSeq" id="WP_269309583.1">
    <property type="nucleotide sequence ID" value="NZ_CP098242.1"/>
</dbReference>
<organism evidence="1 2">
    <name type="scientific">Oxalobacter vibrioformis</name>
    <dbReference type="NCBI Taxonomy" id="933080"/>
    <lineage>
        <taxon>Bacteria</taxon>
        <taxon>Pseudomonadati</taxon>
        <taxon>Pseudomonadota</taxon>
        <taxon>Betaproteobacteria</taxon>
        <taxon>Burkholderiales</taxon>
        <taxon>Oxalobacteraceae</taxon>
        <taxon>Oxalobacter</taxon>
    </lineage>
</organism>
<keyword evidence="2" id="KW-1185">Reference proteome</keyword>
<reference evidence="1" key="1">
    <citation type="journal article" date="2022" name="Front. Microbiol.">
        <title>New perspectives on an old grouping: The genomic and phenotypic variability of Oxalobacter formigenes and the implications for calcium oxalate stone prevention.</title>
        <authorList>
            <person name="Chmiel J.A."/>
            <person name="Carr C."/>
            <person name="Stuivenberg G.A."/>
            <person name="Venema R."/>
            <person name="Chanyi R.M."/>
            <person name="Al K.F."/>
            <person name="Giguere D."/>
            <person name="Say H."/>
            <person name="Akouris P.P."/>
            <person name="Dominguez Romero S.A."/>
            <person name="Kwong A."/>
            <person name="Tai V."/>
            <person name="Koval S.F."/>
            <person name="Razvi H."/>
            <person name="Bjazevic J."/>
            <person name="Burton J.P."/>
        </authorList>
    </citation>
    <scope>NUCLEOTIDE SEQUENCE</scope>
    <source>
        <strain evidence="1">WoOx3</strain>
    </source>
</reference>
<name>A0A9E9M0E5_9BURK</name>
<proteinExistence type="predicted"/>
<evidence type="ECO:0000313" key="2">
    <source>
        <dbReference type="Proteomes" id="UP001156215"/>
    </source>
</evidence>
<evidence type="ECO:0000313" key="1">
    <source>
        <dbReference type="EMBL" id="WAW10563.1"/>
    </source>
</evidence>
<dbReference type="KEGG" id="ovb:NB640_02575"/>
<accession>A0A9E9M0E5</accession>